<dbReference type="Proteomes" id="UP000054560">
    <property type="component" value="Unassembled WGS sequence"/>
</dbReference>
<name>A0A0L0F391_9EUKA</name>
<evidence type="ECO:0000313" key="3">
    <source>
        <dbReference type="Proteomes" id="UP000054560"/>
    </source>
</evidence>
<feature type="compositionally biased region" description="Polar residues" evidence="1">
    <location>
        <begin position="125"/>
        <end position="151"/>
    </location>
</feature>
<sequence>YNSGNNPVGNNNTGHSGASAGHVGNMGFVNPLDGSQSRTGSIMDDRAMGRTFSGGLTNMRHTQSYANNMGMASGNTTNNNNNSMQNNNQYHNLTPPMSQQKHARSSFDLAGMATTQNINLEQTRAQSARGIQTQTSLPSYNPHNQAGNGPANNARDEFFGLADSS</sequence>
<dbReference type="AlphaFoldDB" id="A0A0L0F391"/>
<dbReference type="RefSeq" id="XP_014144545.1">
    <property type="nucleotide sequence ID" value="XM_014289070.1"/>
</dbReference>
<feature type="compositionally biased region" description="Polar residues" evidence="1">
    <location>
        <begin position="90"/>
        <end position="100"/>
    </location>
</feature>
<feature type="compositionally biased region" description="Low complexity" evidence="1">
    <location>
        <begin position="68"/>
        <end position="89"/>
    </location>
</feature>
<evidence type="ECO:0000256" key="1">
    <source>
        <dbReference type="SAM" id="MobiDB-lite"/>
    </source>
</evidence>
<evidence type="ECO:0000313" key="2">
    <source>
        <dbReference type="EMBL" id="KNC70643.1"/>
    </source>
</evidence>
<keyword evidence="3" id="KW-1185">Reference proteome</keyword>
<gene>
    <name evidence="2" type="ORF">SARC_16826</name>
</gene>
<feature type="region of interest" description="Disordered" evidence="1">
    <location>
        <begin position="68"/>
        <end position="100"/>
    </location>
</feature>
<feature type="non-terminal residue" evidence="2">
    <location>
        <position position="1"/>
    </location>
</feature>
<feature type="region of interest" description="Disordered" evidence="1">
    <location>
        <begin position="1"/>
        <end position="31"/>
    </location>
</feature>
<dbReference type="GeneID" id="25917330"/>
<reference evidence="2 3" key="1">
    <citation type="submission" date="2011-02" db="EMBL/GenBank/DDBJ databases">
        <title>The Genome Sequence of Sphaeroforma arctica JP610.</title>
        <authorList>
            <consortium name="The Broad Institute Genome Sequencing Platform"/>
            <person name="Russ C."/>
            <person name="Cuomo C."/>
            <person name="Young S.K."/>
            <person name="Zeng Q."/>
            <person name="Gargeya S."/>
            <person name="Alvarado L."/>
            <person name="Berlin A."/>
            <person name="Chapman S.B."/>
            <person name="Chen Z."/>
            <person name="Freedman E."/>
            <person name="Gellesch M."/>
            <person name="Goldberg J."/>
            <person name="Griggs A."/>
            <person name="Gujja S."/>
            <person name="Heilman E."/>
            <person name="Heiman D."/>
            <person name="Howarth C."/>
            <person name="Mehta T."/>
            <person name="Neiman D."/>
            <person name="Pearson M."/>
            <person name="Roberts A."/>
            <person name="Saif S."/>
            <person name="Shea T."/>
            <person name="Shenoy N."/>
            <person name="Sisk P."/>
            <person name="Stolte C."/>
            <person name="Sykes S."/>
            <person name="White J."/>
            <person name="Yandava C."/>
            <person name="Burger G."/>
            <person name="Gray M.W."/>
            <person name="Holland P.W.H."/>
            <person name="King N."/>
            <person name="Lang F.B.F."/>
            <person name="Roger A.J."/>
            <person name="Ruiz-Trillo I."/>
            <person name="Haas B."/>
            <person name="Nusbaum C."/>
            <person name="Birren B."/>
        </authorList>
    </citation>
    <scope>NUCLEOTIDE SEQUENCE [LARGE SCALE GENOMIC DNA]</scope>
    <source>
        <strain evidence="2 3">JP610</strain>
    </source>
</reference>
<proteinExistence type="predicted"/>
<feature type="non-terminal residue" evidence="2">
    <location>
        <position position="165"/>
    </location>
</feature>
<protein>
    <submittedName>
        <fullName evidence="2">Uncharacterized protein</fullName>
    </submittedName>
</protein>
<accession>A0A0L0F391</accession>
<feature type="region of interest" description="Disordered" evidence="1">
    <location>
        <begin position="125"/>
        <end position="165"/>
    </location>
</feature>
<feature type="compositionally biased region" description="Low complexity" evidence="1">
    <location>
        <begin position="1"/>
        <end position="14"/>
    </location>
</feature>
<dbReference type="EMBL" id="KQ250581">
    <property type="protein sequence ID" value="KNC70643.1"/>
    <property type="molecule type" value="Genomic_DNA"/>
</dbReference>
<organism evidence="2 3">
    <name type="scientific">Sphaeroforma arctica JP610</name>
    <dbReference type="NCBI Taxonomy" id="667725"/>
    <lineage>
        <taxon>Eukaryota</taxon>
        <taxon>Ichthyosporea</taxon>
        <taxon>Ichthyophonida</taxon>
        <taxon>Sphaeroforma</taxon>
    </lineage>
</organism>